<keyword evidence="1" id="KW-0472">Membrane</keyword>
<keyword evidence="1" id="KW-1133">Transmembrane helix</keyword>
<dbReference type="InterPro" id="IPR025489">
    <property type="entry name" value="DUF4381"/>
</dbReference>
<accession>A0AB38YJU7</accession>
<dbReference type="RefSeq" id="WP_304996844.1">
    <property type="nucleotide sequence ID" value="NZ_CP101717.1"/>
</dbReference>
<evidence type="ECO:0000256" key="1">
    <source>
        <dbReference type="SAM" id="Phobius"/>
    </source>
</evidence>
<keyword evidence="1" id="KW-0812">Transmembrane</keyword>
<sequence length="170" mass="19535">MQDNLLSQLAPPIAPDHLSAWPPGPGWLMLFGLILIVLMVALVYLSRRWPWWRWPQVWRWRRLYRQALEQNVLHASAHSGALNQWIRQLARDGLGIDTTLPPEHFIHELQAQLVALPDSPDERMISTVRHLLLQSYQPSAALKTLENETTTEVLHTLCKRCLTLHSPGHG</sequence>
<protein>
    <submittedName>
        <fullName evidence="2">DUF4381 domain-containing protein</fullName>
    </submittedName>
</protein>
<gene>
    <name evidence="2" type="ORF">NFC81_07165</name>
</gene>
<feature type="transmembrane region" description="Helical" evidence="1">
    <location>
        <begin position="26"/>
        <end position="45"/>
    </location>
</feature>
<evidence type="ECO:0000313" key="2">
    <source>
        <dbReference type="EMBL" id="WLD59552.1"/>
    </source>
</evidence>
<dbReference type="AlphaFoldDB" id="A0AB38YJU7"/>
<reference evidence="2" key="1">
    <citation type="submission" date="2022-07" db="EMBL/GenBank/DDBJ databases">
        <title>Complete genome sequence of Salinispirillum sp. LH10-3-1 capable of multiple carbohydrate inversion isolated from a soda lake.</title>
        <authorList>
            <person name="Liu J."/>
            <person name="Zhai Y."/>
            <person name="Zhang H."/>
            <person name="Yang H."/>
            <person name="Qu J."/>
            <person name="Li J."/>
        </authorList>
    </citation>
    <scope>NUCLEOTIDE SEQUENCE</scope>
    <source>
        <strain evidence="2">LH 10-3-1</strain>
    </source>
</reference>
<name>A0AB38YJU7_9GAMM</name>
<dbReference type="EMBL" id="CP101717">
    <property type="protein sequence ID" value="WLD59552.1"/>
    <property type="molecule type" value="Genomic_DNA"/>
</dbReference>
<dbReference type="Pfam" id="PF14316">
    <property type="entry name" value="DUF4381"/>
    <property type="match status" value="1"/>
</dbReference>
<organism evidence="2">
    <name type="scientific">Salinispirillum sp. LH 10-3-1</name>
    <dbReference type="NCBI Taxonomy" id="2952525"/>
    <lineage>
        <taxon>Bacteria</taxon>
        <taxon>Pseudomonadati</taxon>
        <taxon>Pseudomonadota</taxon>
        <taxon>Gammaproteobacteria</taxon>
        <taxon>Oceanospirillales</taxon>
        <taxon>Saccharospirillaceae</taxon>
        <taxon>Salinispirillum</taxon>
    </lineage>
</organism>
<proteinExistence type="predicted"/>